<evidence type="ECO:0000256" key="1">
    <source>
        <dbReference type="ARBA" id="ARBA00010148"/>
    </source>
</evidence>
<sequence>MARLIVITDPDTALGFRLAGVDVREVGAQEEAAEQLLSLLCSRKAGIVIYNEEYRWGLPEKSLSEMEESVSPVFYAIPVSQATREGDMREHYLARLLRRAIGYQLKLKR</sequence>
<name>A0AA86K3I3_9BACT</name>
<dbReference type="AlphaFoldDB" id="A0AA86K3I3"/>
<organism evidence="4 5">
    <name type="scientific">Nitrospira tepida</name>
    <dbReference type="NCBI Taxonomy" id="2973512"/>
    <lineage>
        <taxon>Bacteria</taxon>
        <taxon>Pseudomonadati</taxon>
        <taxon>Nitrospirota</taxon>
        <taxon>Nitrospiria</taxon>
        <taxon>Nitrospirales</taxon>
        <taxon>Nitrospiraceae</taxon>
        <taxon>Nitrospira</taxon>
    </lineage>
</organism>
<dbReference type="Gene3D" id="3.40.50.10580">
    <property type="entry name" value="ATPase, V1 complex, subunit F"/>
    <property type="match status" value="1"/>
</dbReference>
<evidence type="ECO:0000313" key="5">
    <source>
        <dbReference type="Proteomes" id="UP001179121"/>
    </source>
</evidence>
<reference evidence="4" key="1">
    <citation type="submission" date="2022-10" db="EMBL/GenBank/DDBJ databases">
        <authorList>
            <person name="Koch H."/>
        </authorList>
    </citation>
    <scope>NUCLEOTIDE SEQUENCE</scope>
    <source>
        <strain evidence="4">DNF</strain>
    </source>
</reference>
<proteinExistence type="inferred from homology"/>
<dbReference type="SUPFAM" id="SSF159468">
    <property type="entry name" value="AtpF-like"/>
    <property type="match status" value="1"/>
</dbReference>
<dbReference type="RefSeq" id="WP_289266680.1">
    <property type="nucleotide sequence ID" value="NZ_OX365700.1"/>
</dbReference>
<keyword evidence="2" id="KW-0813">Transport</keyword>
<dbReference type="InterPro" id="IPR008218">
    <property type="entry name" value="ATPase_V1-cplx_f_g_su"/>
</dbReference>
<dbReference type="Proteomes" id="UP001179121">
    <property type="component" value="Chromosome"/>
</dbReference>
<dbReference type="GO" id="GO:0046961">
    <property type="term" value="F:proton-transporting ATPase activity, rotational mechanism"/>
    <property type="evidence" value="ECO:0007669"/>
    <property type="project" value="InterPro"/>
</dbReference>
<gene>
    <name evidence="4" type="ORF">DNFV4_00060</name>
</gene>
<evidence type="ECO:0000313" key="4">
    <source>
        <dbReference type="EMBL" id="CAI4029642.1"/>
    </source>
</evidence>
<dbReference type="Pfam" id="PF01990">
    <property type="entry name" value="ATP-synt_F"/>
    <property type="match status" value="1"/>
</dbReference>
<accession>A0AA86K3I3</accession>
<evidence type="ECO:0000256" key="3">
    <source>
        <dbReference type="ARBA" id="ARBA00023065"/>
    </source>
</evidence>
<comment type="similarity">
    <text evidence="1">Belongs to the V-ATPase F subunit family.</text>
</comment>
<evidence type="ECO:0000256" key="2">
    <source>
        <dbReference type="ARBA" id="ARBA00022448"/>
    </source>
</evidence>
<keyword evidence="3" id="KW-0406">Ion transport</keyword>
<keyword evidence="5" id="KW-1185">Reference proteome</keyword>
<dbReference type="KEGG" id="nti:DNFV4_00060"/>
<dbReference type="InterPro" id="IPR036906">
    <property type="entry name" value="ATPase_V1_fsu_sf"/>
</dbReference>
<dbReference type="EMBL" id="OX365700">
    <property type="protein sequence ID" value="CAI4029642.1"/>
    <property type="molecule type" value="Genomic_DNA"/>
</dbReference>
<protein>
    <submittedName>
        <fullName evidence="4">V-type ATP synthase subunit F</fullName>
    </submittedName>
</protein>